<evidence type="ECO:0000313" key="1">
    <source>
        <dbReference type="EMBL" id="JAH00315.1"/>
    </source>
</evidence>
<accession>A0A0E9P8D8</accession>
<name>A0A0E9P8D8_ANGAN</name>
<reference evidence="1" key="1">
    <citation type="submission" date="2014-11" db="EMBL/GenBank/DDBJ databases">
        <authorList>
            <person name="Amaro Gonzalez C."/>
        </authorList>
    </citation>
    <scope>NUCLEOTIDE SEQUENCE</scope>
</reference>
<dbReference type="EMBL" id="GBXM01108262">
    <property type="protein sequence ID" value="JAH00315.1"/>
    <property type="molecule type" value="Transcribed_RNA"/>
</dbReference>
<organism evidence="1">
    <name type="scientific">Anguilla anguilla</name>
    <name type="common">European freshwater eel</name>
    <name type="synonym">Muraena anguilla</name>
    <dbReference type="NCBI Taxonomy" id="7936"/>
    <lineage>
        <taxon>Eukaryota</taxon>
        <taxon>Metazoa</taxon>
        <taxon>Chordata</taxon>
        <taxon>Craniata</taxon>
        <taxon>Vertebrata</taxon>
        <taxon>Euteleostomi</taxon>
        <taxon>Actinopterygii</taxon>
        <taxon>Neopterygii</taxon>
        <taxon>Teleostei</taxon>
        <taxon>Anguilliformes</taxon>
        <taxon>Anguillidae</taxon>
        <taxon>Anguilla</taxon>
    </lineage>
</organism>
<proteinExistence type="predicted"/>
<reference evidence="1" key="2">
    <citation type="journal article" date="2015" name="Fish Shellfish Immunol.">
        <title>Early steps in the European eel (Anguilla anguilla)-Vibrio vulnificus interaction in the gills: Role of the RtxA13 toxin.</title>
        <authorList>
            <person name="Callol A."/>
            <person name="Pajuelo D."/>
            <person name="Ebbesson L."/>
            <person name="Teles M."/>
            <person name="MacKenzie S."/>
            <person name="Amaro C."/>
        </authorList>
    </citation>
    <scope>NUCLEOTIDE SEQUENCE</scope>
</reference>
<sequence>MNLEDGGL</sequence>
<protein>
    <submittedName>
        <fullName evidence="1">Uncharacterized protein</fullName>
    </submittedName>
</protein>